<protein>
    <recommendedName>
        <fullName evidence="5">Methyltransferase</fullName>
        <ecNumber evidence="5">2.1.1.-</ecNumber>
    </recommendedName>
</protein>
<comment type="caution">
    <text evidence="7">The sequence shown here is derived from an EMBL/GenBank/DDBJ whole genome shotgun (WGS) entry which is preliminary data.</text>
</comment>
<reference evidence="7 8" key="1">
    <citation type="submission" date="2020-08" db="EMBL/GenBank/DDBJ databases">
        <title>Genomic Encyclopedia of Type Strains, Phase IV (KMG-IV): sequencing the most valuable type-strain genomes for metagenomic binning, comparative biology and taxonomic classification.</title>
        <authorList>
            <person name="Goeker M."/>
        </authorList>
    </citation>
    <scope>NUCLEOTIDE SEQUENCE [LARGE SCALE GENOMIC DNA]</scope>
    <source>
        <strain evidence="7 8">DSM 17328</strain>
    </source>
</reference>
<dbReference type="EC" id="2.1.1.-" evidence="5"/>
<evidence type="ECO:0000256" key="4">
    <source>
        <dbReference type="ARBA" id="ARBA00047942"/>
    </source>
</evidence>
<name>A0A7W7B5Q9_9SPHN</name>
<gene>
    <name evidence="7" type="ORF">GGQ98_003045</name>
</gene>
<dbReference type="AlphaFoldDB" id="A0A7W7B5Q9"/>
<evidence type="ECO:0000313" key="8">
    <source>
        <dbReference type="Proteomes" id="UP000566324"/>
    </source>
</evidence>
<accession>A0A7W7B5Q9</accession>
<dbReference type="InterPro" id="IPR002941">
    <property type="entry name" value="DNA_methylase_N4/N6"/>
</dbReference>
<keyword evidence="2 7" id="KW-0489">Methyltransferase</keyword>
<organism evidence="7 8">
    <name type="scientific">Sphingosinicella soli</name>
    <dbReference type="NCBI Taxonomy" id="333708"/>
    <lineage>
        <taxon>Bacteria</taxon>
        <taxon>Pseudomonadati</taxon>
        <taxon>Pseudomonadota</taxon>
        <taxon>Alphaproteobacteria</taxon>
        <taxon>Sphingomonadales</taxon>
        <taxon>Sphingosinicellaceae</taxon>
        <taxon>Sphingosinicella</taxon>
    </lineage>
</organism>
<dbReference type="Gene3D" id="3.40.50.150">
    <property type="entry name" value="Vaccinia Virus protein VP39"/>
    <property type="match status" value="1"/>
</dbReference>
<dbReference type="Pfam" id="PF01555">
    <property type="entry name" value="N6_N4_Mtase"/>
    <property type="match status" value="1"/>
</dbReference>
<dbReference type="RefSeq" id="WP_207791440.1">
    <property type="nucleotide sequence ID" value="NZ_JACHNZ010000043.1"/>
</dbReference>
<dbReference type="InterPro" id="IPR001091">
    <property type="entry name" value="RM_Methyltransferase"/>
</dbReference>
<dbReference type="InterPro" id="IPR002052">
    <property type="entry name" value="DNA_methylase_N6_adenine_CS"/>
</dbReference>
<dbReference type="GO" id="GO:0009007">
    <property type="term" value="F:site-specific DNA-methyltransferase (adenine-specific) activity"/>
    <property type="evidence" value="ECO:0007669"/>
    <property type="project" value="UniProtKB-EC"/>
</dbReference>
<dbReference type="GO" id="GO:0003677">
    <property type="term" value="F:DNA binding"/>
    <property type="evidence" value="ECO:0007669"/>
    <property type="project" value="InterPro"/>
</dbReference>
<dbReference type="NCBIfam" id="NF010253">
    <property type="entry name" value="PRK13699.1"/>
    <property type="match status" value="1"/>
</dbReference>
<sequence length="231" mass="26463">MQTTAARPDMENTRPGHQADFRNTIVHGDCIDVMRRLPERSIELVLTDPPYICRYRARDGRTVTNDDNDRWLRPAFSEVSRVLKDGGFAISFYGWTAADKFISAWRSAGLRMVGHIVFRKHYASSQRFLRYTHEQAYLLAKGRPVLPETTIPDVIDWPRYTGNRLHPTEKPVEILRPLVETFSRPGDVILDPFCGSGSTLAAAHHSGRDFVGIELDRCHYRTACMRLGMMR</sequence>
<comment type="catalytic activity">
    <reaction evidence="4">
        <text>a 2'-deoxyadenosine in DNA + S-adenosyl-L-methionine = an N(6)-methyl-2'-deoxyadenosine in DNA + S-adenosyl-L-homocysteine + H(+)</text>
        <dbReference type="Rhea" id="RHEA:15197"/>
        <dbReference type="Rhea" id="RHEA-COMP:12418"/>
        <dbReference type="Rhea" id="RHEA-COMP:12419"/>
        <dbReference type="ChEBI" id="CHEBI:15378"/>
        <dbReference type="ChEBI" id="CHEBI:57856"/>
        <dbReference type="ChEBI" id="CHEBI:59789"/>
        <dbReference type="ChEBI" id="CHEBI:90615"/>
        <dbReference type="ChEBI" id="CHEBI:90616"/>
        <dbReference type="EC" id="2.1.1.72"/>
    </reaction>
</comment>
<keyword evidence="3 7" id="KW-0808">Transferase</keyword>
<evidence type="ECO:0000256" key="5">
    <source>
        <dbReference type="RuleBase" id="RU362026"/>
    </source>
</evidence>
<dbReference type="PANTHER" id="PTHR13370:SF3">
    <property type="entry name" value="TRNA (GUANINE(10)-N2)-METHYLTRANSFERASE HOMOLOG"/>
    <property type="match status" value="1"/>
</dbReference>
<evidence type="ECO:0000256" key="1">
    <source>
        <dbReference type="ARBA" id="ARBA00006594"/>
    </source>
</evidence>
<evidence type="ECO:0000256" key="3">
    <source>
        <dbReference type="ARBA" id="ARBA00022679"/>
    </source>
</evidence>
<dbReference type="InterPro" id="IPR029063">
    <property type="entry name" value="SAM-dependent_MTases_sf"/>
</dbReference>
<dbReference type="PRINTS" id="PR00508">
    <property type="entry name" value="S21N4MTFRASE"/>
</dbReference>
<evidence type="ECO:0000259" key="6">
    <source>
        <dbReference type="Pfam" id="PF01555"/>
    </source>
</evidence>
<dbReference type="GO" id="GO:0005737">
    <property type="term" value="C:cytoplasm"/>
    <property type="evidence" value="ECO:0007669"/>
    <property type="project" value="TreeGrafter"/>
</dbReference>
<dbReference type="PROSITE" id="PS00092">
    <property type="entry name" value="N6_MTASE"/>
    <property type="match status" value="1"/>
</dbReference>
<dbReference type="SUPFAM" id="SSF53335">
    <property type="entry name" value="S-adenosyl-L-methionine-dependent methyltransferases"/>
    <property type="match status" value="1"/>
</dbReference>
<dbReference type="Proteomes" id="UP000566324">
    <property type="component" value="Unassembled WGS sequence"/>
</dbReference>
<feature type="domain" description="DNA methylase N-4/N-6" evidence="6">
    <location>
        <begin position="42"/>
        <end position="222"/>
    </location>
</feature>
<keyword evidence="8" id="KW-1185">Reference proteome</keyword>
<evidence type="ECO:0000313" key="7">
    <source>
        <dbReference type="EMBL" id="MBB4633407.1"/>
    </source>
</evidence>
<comment type="similarity">
    <text evidence="1 5">Belongs to the N(4)/N(6)-methyltransferase family.</text>
</comment>
<dbReference type="GO" id="GO:0032259">
    <property type="term" value="P:methylation"/>
    <property type="evidence" value="ECO:0007669"/>
    <property type="project" value="UniProtKB-KW"/>
</dbReference>
<evidence type="ECO:0000256" key="2">
    <source>
        <dbReference type="ARBA" id="ARBA00022603"/>
    </source>
</evidence>
<dbReference type="PANTHER" id="PTHR13370">
    <property type="entry name" value="RNA METHYLASE-RELATED"/>
    <property type="match status" value="1"/>
</dbReference>
<proteinExistence type="inferred from homology"/>
<dbReference type="GO" id="GO:0008170">
    <property type="term" value="F:N-methyltransferase activity"/>
    <property type="evidence" value="ECO:0007669"/>
    <property type="project" value="InterPro"/>
</dbReference>
<dbReference type="EMBL" id="JACHNZ010000043">
    <property type="protein sequence ID" value="MBB4633407.1"/>
    <property type="molecule type" value="Genomic_DNA"/>
</dbReference>